<feature type="transmembrane region" description="Helical" evidence="6">
    <location>
        <begin position="35"/>
        <end position="58"/>
    </location>
</feature>
<keyword evidence="6" id="KW-0813">Transport</keyword>
<keyword evidence="3 6" id="KW-0812">Transmembrane</keyword>
<dbReference type="InterPro" id="IPR027566">
    <property type="entry name" value="Symport/antiport_PotE"/>
</dbReference>
<evidence type="ECO:0000256" key="6">
    <source>
        <dbReference type="HAMAP-Rule" id="MF_02073"/>
    </source>
</evidence>
<keyword evidence="5 6" id="KW-0472">Membrane</keyword>
<dbReference type="EMBL" id="CP009533">
    <property type="protein sequence ID" value="AIS17531.1"/>
    <property type="molecule type" value="Genomic_DNA"/>
</dbReference>
<evidence type="ECO:0000256" key="5">
    <source>
        <dbReference type="ARBA" id="ARBA00023136"/>
    </source>
</evidence>
<dbReference type="InterPro" id="IPR050367">
    <property type="entry name" value="APC_superfamily"/>
</dbReference>
<evidence type="ECO:0000313" key="7">
    <source>
        <dbReference type="EMBL" id="AIS17531.1"/>
    </source>
</evidence>
<keyword evidence="2 6" id="KW-1003">Cell membrane</keyword>
<feature type="transmembrane region" description="Helical" evidence="6">
    <location>
        <begin position="408"/>
        <end position="426"/>
    </location>
</feature>
<evidence type="ECO:0000313" key="8">
    <source>
        <dbReference type="Proteomes" id="UP000029499"/>
    </source>
</evidence>
<feature type="transmembrane region" description="Helical" evidence="6">
    <location>
        <begin position="119"/>
        <end position="138"/>
    </location>
</feature>
<dbReference type="InterPro" id="IPR002293">
    <property type="entry name" value="AA/rel_permease1"/>
</dbReference>
<evidence type="ECO:0000256" key="4">
    <source>
        <dbReference type="ARBA" id="ARBA00022989"/>
    </source>
</evidence>
<dbReference type="HOGENOM" id="CLU_007946_1_0_6"/>
<dbReference type="STRING" id="216142.LT40_09030"/>
<keyword evidence="6" id="KW-0050">Antiport</keyword>
<dbReference type="GO" id="GO:0005886">
    <property type="term" value="C:plasma membrane"/>
    <property type="evidence" value="ECO:0007669"/>
    <property type="project" value="UniProtKB-SubCell"/>
</dbReference>
<dbReference type="AlphaFoldDB" id="A0A089ZQF3"/>
<dbReference type="Gene3D" id="1.20.1740.10">
    <property type="entry name" value="Amino acid/polyamine transporter I"/>
    <property type="match status" value="1"/>
</dbReference>
<proteinExistence type="inferred from homology"/>
<feature type="transmembrane region" description="Helical" evidence="6">
    <location>
        <begin position="267"/>
        <end position="290"/>
    </location>
</feature>
<reference evidence="7 8" key="1">
    <citation type="journal article" date="2015" name="J. Biotechnol.">
        <title>Complete genome sequence of Pseudomonas rhizosphaerae IH5T (=DSM 16299T), a phosphate-solubilizing rhizobacterium for bacterial biofertilizer.</title>
        <authorList>
            <person name="Kwak Y."/>
            <person name="Jung B.K."/>
            <person name="Shin J.H."/>
        </authorList>
    </citation>
    <scope>NUCLEOTIDE SEQUENCE [LARGE SCALE GENOMIC DNA]</scope>
    <source>
        <strain evidence="7">DSM 16299</strain>
    </source>
</reference>
<dbReference type="HAMAP" id="MF_02073">
    <property type="entry name" value="Putrescine_transp"/>
    <property type="match status" value="1"/>
</dbReference>
<keyword evidence="6" id="KW-0997">Cell inner membrane</keyword>
<dbReference type="Pfam" id="PF13520">
    <property type="entry name" value="AA_permease_2"/>
    <property type="match status" value="1"/>
</dbReference>
<dbReference type="OrthoDB" id="3185104at2"/>
<comment type="catalytic activity">
    <reaction evidence="6">
        <text>putrescine(in) + L-ornithine(out) = putrescine(out) + L-ornithine(in)</text>
        <dbReference type="Rhea" id="RHEA:28827"/>
        <dbReference type="ChEBI" id="CHEBI:46911"/>
        <dbReference type="ChEBI" id="CHEBI:326268"/>
    </reaction>
</comment>
<feature type="transmembrane region" description="Helical" evidence="6">
    <location>
        <begin position="90"/>
        <end position="113"/>
    </location>
</feature>
<feature type="transmembrane region" description="Helical" evidence="6">
    <location>
        <begin position="221"/>
        <end position="247"/>
    </location>
</feature>
<sequence>MSVMKKMSVSQLTMLTAVNMLGSGIVLLPTKLAEVGGISILSWLITATGSLALAYAFARCGMLSRKTGGMGGYAEYTFGKSGNYITNYTYGLSLLIANVAISITAVGYIQTLFDIKLGSLQVGLATIALLWITTFANFGGANVTGKIGAITVWGVIAPVVLVSTVGWFWFDSGTYAAGWNPYDMRWYEAAGASVAITLWAFLGLESACANGDAVENPERNVPIAVLGGTLGAAVIYIVSTNVIAGIVDNAELVSSTAPFGLVFAKMFTPMVGNLVMGLMVLACIGSLLGWQFTVAQVFKSSADTGYFLPIFAKVNAHGVPVISMLILLAIQTALALLTISPDLAKQFDTLVNLAVVTNLVPYILSMATLMTLQKVSNVPANKALVTNIVAGIAAAYSYLALYSSGAQALMLGGVATIVGYTLFGFVNNRLIRLEAVNNSAPTQTVAAQHIVGTPIPVNSLASPTSNTPAPEARP</sequence>
<dbReference type="KEGG" id="prh:LT40_09030"/>
<dbReference type="GO" id="GO:0015496">
    <property type="term" value="F:putrescine:ornithine antiporter activity"/>
    <property type="evidence" value="ECO:0007669"/>
    <property type="project" value="InterPro"/>
</dbReference>
<evidence type="ECO:0000256" key="3">
    <source>
        <dbReference type="ARBA" id="ARBA00022692"/>
    </source>
</evidence>
<keyword evidence="6" id="KW-0029">Amino-acid transport</keyword>
<dbReference type="NCBIfam" id="NF007938">
    <property type="entry name" value="PRK10655.1"/>
    <property type="match status" value="1"/>
</dbReference>
<feature type="transmembrane region" description="Helical" evidence="6">
    <location>
        <begin position="150"/>
        <end position="170"/>
    </location>
</feature>
<comment type="subcellular location">
    <subcellularLocation>
        <location evidence="6">Cell inner membrane</location>
        <topology evidence="6">Multi-pass membrane protein</topology>
    </subcellularLocation>
    <subcellularLocation>
        <location evidence="1">Cell membrane</location>
        <topology evidence="1">Multi-pass membrane protein</topology>
    </subcellularLocation>
</comment>
<protein>
    <recommendedName>
        <fullName evidence="6">Putrescine transporter PotE</fullName>
    </recommendedName>
    <alternativeName>
        <fullName evidence="6">Putrescine-proton symporter / putrescine-ornithine antiporter</fullName>
    </alternativeName>
</protein>
<keyword evidence="8" id="KW-1185">Reference proteome</keyword>
<feature type="transmembrane region" description="Helical" evidence="6">
    <location>
        <begin position="319"/>
        <end position="339"/>
    </location>
</feature>
<dbReference type="NCBIfam" id="TIGR04299">
    <property type="entry name" value="antiport_PotE"/>
    <property type="match status" value="1"/>
</dbReference>
<evidence type="ECO:0000256" key="1">
    <source>
        <dbReference type="ARBA" id="ARBA00004651"/>
    </source>
</evidence>
<evidence type="ECO:0000256" key="2">
    <source>
        <dbReference type="ARBA" id="ARBA00022475"/>
    </source>
</evidence>
<dbReference type="PANTHER" id="PTHR42770:SF6">
    <property type="entry name" value="PUTRESCINE TRANSPORTER POTE"/>
    <property type="match status" value="1"/>
</dbReference>
<feature type="transmembrane region" description="Helical" evidence="6">
    <location>
        <begin position="351"/>
        <end position="372"/>
    </location>
</feature>
<dbReference type="PANTHER" id="PTHR42770">
    <property type="entry name" value="AMINO ACID TRANSPORTER-RELATED"/>
    <property type="match status" value="1"/>
</dbReference>
<keyword evidence="6" id="KW-0769">Symport</keyword>
<keyword evidence="4 6" id="KW-1133">Transmembrane helix</keyword>
<comment type="catalytic activity">
    <reaction evidence="6">
        <text>putrescine(in) + H(+)(in) = putrescine(out) + H(+)(out)</text>
        <dbReference type="Rhea" id="RHEA:28891"/>
        <dbReference type="ChEBI" id="CHEBI:15378"/>
        <dbReference type="ChEBI" id="CHEBI:326268"/>
    </reaction>
</comment>
<gene>
    <name evidence="6 7" type="primary">potE</name>
    <name evidence="7" type="ORF">LT40_09030</name>
</gene>
<organism evidence="7 8">
    <name type="scientific">Pseudomonas rhizosphaerae</name>
    <dbReference type="NCBI Taxonomy" id="216142"/>
    <lineage>
        <taxon>Bacteria</taxon>
        <taxon>Pseudomonadati</taxon>
        <taxon>Pseudomonadota</taxon>
        <taxon>Gammaproteobacteria</taxon>
        <taxon>Pseudomonadales</taxon>
        <taxon>Pseudomonadaceae</taxon>
        <taxon>Pseudomonas</taxon>
    </lineage>
</organism>
<dbReference type="GO" id="GO:0015293">
    <property type="term" value="F:symporter activity"/>
    <property type="evidence" value="ECO:0007669"/>
    <property type="project" value="UniProtKB-KW"/>
</dbReference>
<feature type="transmembrane region" description="Helical" evidence="6">
    <location>
        <begin position="384"/>
        <end position="402"/>
    </location>
</feature>
<dbReference type="RefSeq" id="WP_043189014.1">
    <property type="nucleotide sequence ID" value="NZ_CP009533.1"/>
</dbReference>
<dbReference type="eggNOG" id="COG0531">
    <property type="taxonomic scope" value="Bacteria"/>
</dbReference>
<feature type="transmembrane region" description="Helical" evidence="6">
    <location>
        <begin position="12"/>
        <end position="29"/>
    </location>
</feature>
<comment type="similarity">
    <text evidence="6">Belongs to the amino acid-polyamine-organocation (APC) superfamily. Basic amino acid/polyamine antiporter (APA) (TC 2.A.3.2) family.</text>
</comment>
<dbReference type="Proteomes" id="UP000029499">
    <property type="component" value="Chromosome"/>
</dbReference>
<name>A0A089ZQF3_9PSED</name>
<accession>A0A089ZQF3</accession>
<dbReference type="PIRSF" id="PIRSF006060">
    <property type="entry name" value="AA_transporter"/>
    <property type="match status" value="1"/>
</dbReference>
<comment type="function">
    <text evidence="6">Catalyzes both the uptake and excretion of putrescine. The uptake of putrescine is dependent on the membrane potential and the excretion involves putrescine-ornithine antiporter activity.</text>
</comment>
<feature type="transmembrane region" description="Helical" evidence="6">
    <location>
        <begin position="190"/>
        <end position="209"/>
    </location>
</feature>